<evidence type="ECO:0000259" key="1">
    <source>
        <dbReference type="Pfam" id="PF18978"/>
    </source>
</evidence>
<evidence type="ECO:0000313" key="3">
    <source>
        <dbReference type="Proteomes" id="UP001283212"/>
    </source>
</evidence>
<evidence type="ECO:0000313" key="2">
    <source>
        <dbReference type="EMBL" id="MDV0442875.1"/>
    </source>
</evidence>
<dbReference type="Proteomes" id="UP001283212">
    <property type="component" value="Unassembled WGS sequence"/>
</dbReference>
<sequence>MCPNRTAMTNTMQHSPEPACLVCGAPLCYRDTAEEMTCSVCGRKFSSNASCENGHFVCDACHASPAISAIRSICLETQSKNPFTVAAAMMRSPSVHMHGPEHHILVGAALLAAYHNAGDLVLTKDALDEMVRRGLMVPGGFCGLAGSCGAALSAGMFYSIVTKTNPLSTDSWSLANQLTAACLDAIGKAGSPRCCKRDSFLALGVTVPFVLQHLEIAMEMPELFHCEFFSRNRECLKERCPYFPTEFTH</sequence>
<keyword evidence="3" id="KW-1185">Reference proteome</keyword>
<dbReference type="InterPro" id="IPR043768">
    <property type="entry name" value="DUF5714"/>
</dbReference>
<dbReference type="RefSeq" id="WP_338095411.1">
    <property type="nucleotide sequence ID" value="NZ_JAWDKB010000001.1"/>
</dbReference>
<dbReference type="EMBL" id="JAWDKB010000001">
    <property type="protein sequence ID" value="MDV0442875.1"/>
    <property type="molecule type" value="Genomic_DNA"/>
</dbReference>
<dbReference type="Pfam" id="PF18978">
    <property type="entry name" value="DUF5714"/>
    <property type="match status" value="1"/>
</dbReference>
<reference evidence="2 3" key="1">
    <citation type="submission" date="2023-06" db="EMBL/GenBank/DDBJ databases">
        <title>Genome sequence of Methancorpusculaceae sp. Cs1.</title>
        <authorList>
            <person name="Protasov E."/>
            <person name="Platt K."/>
            <person name="Poehlein A."/>
            <person name="Daniel R."/>
            <person name="Brune A."/>
        </authorList>
    </citation>
    <scope>NUCLEOTIDE SEQUENCE [LARGE SCALE GENOMIC DNA]</scope>
    <source>
        <strain evidence="2 3">Cs1</strain>
    </source>
</reference>
<proteinExistence type="predicted"/>
<dbReference type="AlphaFoldDB" id="A0AAE4MF45"/>
<feature type="domain" description="DUF5714" evidence="1">
    <location>
        <begin position="70"/>
        <end position="243"/>
    </location>
</feature>
<organism evidence="2 3">
    <name type="scientific">Methanorbis rubei</name>
    <dbReference type="NCBI Taxonomy" id="3028300"/>
    <lineage>
        <taxon>Archaea</taxon>
        <taxon>Methanobacteriati</taxon>
        <taxon>Methanobacteriota</taxon>
        <taxon>Stenosarchaea group</taxon>
        <taxon>Methanomicrobia</taxon>
        <taxon>Methanomicrobiales</taxon>
        <taxon>Methanocorpusculaceae</taxon>
        <taxon>Methanorbis</taxon>
    </lineage>
</organism>
<protein>
    <recommendedName>
        <fullName evidence="1">DUF5714 domain-containing protein</fullName>
    </recommendedName>
</protein>
<accession>A0AAE4MF45</accession>
<comment type="caution">
    <text evidence="2">The sequence shown here is derived from an EMBL/GenBank/DDBJ whole genome shotgun (WGS) entry which is preliminary data.</text>
</comment>
<gene>
    <name evidence="2" type="ORF">McpCs1_02290</name>
</gene>
<name>A0AAE4MF45_9EURY</name>